<dbReference type="PANTHER" id="PTHR46523:SF1">
    <property type="entry name" value="DCTP PYROPHOSPHATASE 1"/>
    <property type="match status" value="1"/>
</dbReference>
<evidence type="ECO:0000313" key="1">
    <source>
        <dbReference type="EMBL" id="ODS30870.1"/>
    </source>
</evidence>
<sequence length="115" mass="13576">MLEDLIKTIEDFSKKRDWIKFHSPKNLSMALAVEAAELAEIFQWLTEEESKNDDPKRIDRVREEIGDIMIYLVELSDKLNIDPLKAAFDKIKKNAKKYPISKVKGKALKYWEYEK</sequence>
<dbReference type="PANTHER" id="PTHR46523">
    <property type="entry name" value="DCTP PYROPHOSPHATASE 1"/>
    <property type="match status" value="1"/>
</dbReference>
<dbReference type="PATRIC" id="fig|1872076.5.peg.4799"/>
<dbReference type="PIRSF" id="PIRSF029826">
    <property type="entry name" value="UCP029826_pph"/>
    <property type="match status" value="1"/>
</dbReference>
<organism evidence="1 2">
    <name type="scientific">Candidatus Scalindua rubra</name>
    <dbReference type="NCBI Taxonomy" id="1872076"/>
    <lineage>
        <taxon>Bacteria</taxon>
        <taxon>Pseudomonadati</taxon>
        <taxon>Planctomycetota</taxon>
        <taxon>Candidatus Brocadiia</taxon>
        <taxon>Candidatus Brocadiales</taxon>
        <taxon>Candidatus Scalinduaceae</taxon>
        <taxon>Candidatus Scalindua</taxon>
    </lineage>
</organism>
<name>A0A1E3X5F4_9BACT</name>
<gene>
    <name evidence="1" type="ORF">SCARUB_04019</name>
</gene>
<dbReference type="Pfam" id="PF12643">
    <property type="entry name" value="MazG-like"/>
    <property type="match status" value="1"/>
</dbReference>
<dbReference type="GO" id="GO:0009143">
    <property type="term" value="P:nucleoside triphosphate catabolic process"/>
    <property type="evidence" value="ECO:0007669"/>
    <property type="project" value="InterPro"/>
</dbReference>
<accession>A0A1E3X5F4</accession>
<dbReference type="GO" id="GO:0047429">
    <property type="term" value="F:nucleoside triphosphate diphosphatase activity"/>
    <property type="evidence" value="ECO:0007669"/>
    <property type="project" value="InterPro"/>
</dbReference>
<reference evidence="1 2" key="1">
    <citation type="submission" date="2016-07" db="EMBL/GenBank/DDBJ databases">
        <title>Draft genome of Scalindua rubra, obtained from a brine-seawater interface in the Red Sea, sheds light on salt adaptation in anammox bacteria.</title>
        <authorList>
            <person name="Speth D.R."/>
            <person name="Lagkouvardos I."/>
            <person name="Wang Y."/>
            <person name="Qian P.-Y."/>
            <person name="Dutilh B.E."/>
            <person name="Jetten M.S."/>
        </authorList>
    </citation>
    <scope>NUCLEOTIDE SEQUENCE [LARGE SCALE GENOMIC DNA]</scope>
    <source>
        <strain evidence="1">BSI-1</strain>
    </source>
</reference>
<evidence type="ECO:0008006" key="3">
    <source>
        <dbReference type="Google" id="ProtNLM"/>
    </source>
</evidence>
<dbReference type="Proteomes" id="UP000094056">
    <property type="component" value="Unassembled WGS sequence"/>
</dbReference>
<dbReference type="Gene3D" id="1.10.287.1080">
    <property type="entry name" value="MazG-like"/>
    <property type="match status" value="1"/>
</dbReference>
<dbReference type="InterPro" id="IPR052555">
    <property type="entry name" value="dCTP_Pyrophosphatase"/>
</dbReference>
<dbReference type="InterPro" id="IPR025984">
    <property type="entry name" value="DCTPP"/>
</dbReference>
<dbReference type="EMBL" id="MAYW01000167">
    <property type="protein sequence ID" value="ODS30870.1"/>
    <property type="molecule type" value="Genomic_DNA"/>
</dbReference>
<protein>
    <recommendedName>
        <fullName evidence="3">Nucleotide pyrophosphohydrolase</fullName>
    </recommendedName>
</protein>
<evidence type="ECO:0000313" key="2">
    <source>
        <dbReference type="Proteomes" id="UP000094056"/>
    </source>
</evidence>
<dbReference type="CDD" id="cd11537">
    <property type="entry name" value="NTP-PPase_RS21-C6_like"/>
    <property type="match status" value="1"/>
</dbReference>
<proteinExistence type="predicted"/>
<dbReference type="SUPFAM" id="SSF101386">
    <property type="entry name" value="all-alpha NTP pyrophosphatases"/>
    <property type="match status" value="1"/>
</dbReference>
<comment type="caution">
    <text evidence="1">The sequence shown here is derived from an EMBL/GenBank/DDBJ whole genome shotgun (WGS) entry which is preliminary data.</text>
</comment>
<dbReference type="AlphaFoldDB" id="A0A1E3X5F4"/>